<dbReference type="InterPro" id="IPR020436">
    <property type="entry name" value="SMB_chordata"/>
</dbReference>
<dbReference type="AlphaFoldDB" id="A0A3Q3DIK2"/>
<feature type="signal peptide" evidence="9">
    <location>
        <begin position="1"/>
        <end position="17"/>
    </location>
</feature>
<dbReference type="GO" id="GO:0050840">
    <property type="term" value="F:extracellular matrix binding"/>
    <property type="evidence" value="ECO:0007669"/>
    <property type="project" value="TreeGrafter"/>
</dbReference>
<dbReference type="GO" id="GO:0006955">
    <property type="term" value="P:immune response"/>
    <property type="evidence" value="ECO:0007669"/>
    <property type="project" value="InterPro"/>
</dbReference>
<evidence type="ECO:0000256" key="6">
    <source>
        <dbReference type="ARBA" id="ARBA00023180"/>
    </source>
</evidence>
<evidence type="ECO:0000256" key="3">
    <source>
        <dbReference type="ARBA" id="ARBA00022729"/>
    </source>
</evidence>
<dbReference type="SMART" id="SM00201">
    <property type="entry name" value="SO"/>
    <property type="match status" value="1"/>
</dbReference>
<keyword evidence="6" id="KW-0325">Glycoprotein</keyword>
<dbReference type="SUPFAM" id="SSF50923">
    <property type="entry name" value="Hemopexin-like domain"/>
    <property type="match status" value="2"/>
</dbReference>
<proteinExistence type="predicted"/>
<dbReference type="OMA" id="FEHFAMM"/>
<keyword evidence="2" id="KW-0964">Secreted</keyword>
<name>A0A3Q3DIK2_HIPCM</name>
<evidence type="ECO:0000256" key="1">
    <source>
        <dbReference type="ARBA" id="ARBA00004613"/>
    </source>
</evidence>
<evidence type="ECO:0000256" key="9">
    <source>
        <dbReference type="SAM" id="SignalP"/>
    </source>
</evidence>
<dbReference type="GeneID" id="109525425"/>
<dbReference type="OrthoDB" id="9898692at2759"/>
<dbReference type="Proteomes" id="UP000264820">
    <property type="component" value="Unplaced"/>
</dbReference>
<dbReference type="GO" id="GO:0005044">
    <property type="term" value="F:scavenger receptor activity"/>
    <property type="evidence" value="ECO:0007669"/>
    <property type="project" value="InterPro"/>
</dbReference>
<dbReference type="PANTHER" id="PTHR22917">
    <property type="entry name" value="HEMOPEXIN DOMAIN-CONTAINING PROTEIN"/>
    <property type="match status" value="1"/>
</dbReference>
<evidence type="ECO:0000256" key="4">
    <source>
        <dbReference type="ARBA" id="ARBA00022737"/>
    </source>
</evidence>
<feature type="domain" description="SMB" evidence="10">
    <location>
        <begin position="18"/>
        <end position="60"/>
    </location>
</feature>
<dbReference type="RefSeq" id="XP_019741448.1">
    <property type="nucleotide sequence ID" value="XM_019885889.1"/>
</dbReference>
<dbReference type="InterPro" id="IPR051298">
    <property type="entry name" value="Heme_transport/Cell_adhesion"/>
</dbReference>
<evidence type="ECO:0000313" key="11">
    <source>
        <dbReference type="Ensembl" id="ENSHCOP00000013155.1"/>
    </source>
</evidence>
<dbReference type="Gene3D" id="2.110.10.10">
    <property type="entry name" value="Hemopexin-like domain"/>
    <property type="match status" value="2"/>
</dbReference>
<sequence>MSLWAALFFALVAQTIAADGSCMGRCENGFDSEKKCQCDTMCKYYKSCCIDFEAICGMIARGDTFEVAEDDEDDLESTTTSTLLPISDFAHKPQQRPEVTLVMNKPLPRPPTTTVPPSLNRPSSTEIRNAAAQTSAPPTTPAMTPGTTAVPDRDAETCSGRPFDAFMQLKNGSIFAFRGEYFFELNQQTVLPGYPKLIKDVWGISGPINAAFTRVNCHGKTYIFKGSKYWRFDNGVLDEDYPREISVGFDNIPDHVDGAFALPAHSHSGRERVYFFKADQYYVYEFLHQPSHEECVTLSERSPSTLFRRYTNMYSRNNERFFSDLFSDMPQHHSHYHFIDKDWKGLKSPVDAVMAGRLYVPPRRHWDRDQQYGQQYGQQYNRGYGQQWGRRRWNRSPFWESIAERGMSMGQQFAERGMDMGLRLAKRRMEMEERLGRDWSRHWDQDWDQDRRRDGYRQNNRGNFDDRNDRSYRRSLPVQSVYFFKGDKYYRVDLSTKRVDPAMPPYPRSIAKYWLGCTDRAGAEK</sequence>
<feature type="repeat" description="Hemopexin" evidence="7">
    <location>
        <begin position="205"/>
        <end position="252"/>
    </location>
</feature>
<dbReference type="PROSITE" id="PS51642">
    <property type="entry name" value="HEMOPEXIN_2"/>
    <property type="match status" value="4"/>
</dbReference>
<keyword evidence="12" id="KW-1185">Reference proteome</keyword>
<dbReference type="InterPro" id="IPR018487">
    <property type="entry name" value="Hemopexin-like_repeat"/>
</dbReference>
<dbReference type="Gene3D" id="4.10.410.20">
    <property type="match status" value="1"/>
</dbReference>
<dbReference type="CDD" id="cd00094">
    <property type="entry name" value="HX"/>
    <property type="match status" value="1"/>
</dbReference>
<comment type="subcellular location">
    <subcellularLocation>
        <location evidence="1">Secreted</location>
    </subcellularLocation>
</comment>
<dbReference type="PROSITE" id="PS00524">
    <property type="entry name" value="SMB_1"/>
    <property type="match status" value="1"/>
</dbReference>
<feature type="compositionally biased region" description="Low complexity" evidence="8">
    <location>
        <begin position="130"/>
        <end position="150"/>
    </location>
</feature>
<protein>
    <submittedName>
        <fullName evidence="11">Vitronectin b</fullName>
    </submittedName>
</protein>
<dbReference type="GO" id="GO:0005178">
    <property type="term" value="F:integrin binding"/>
    <property type="evidence" value="ECO:0007669"/>
    <property type="project" value="TreeGrafter"/>
</dbReference>
<feature type="repeat" description="Hemopexin" evidence="7">
    <location>
        <begin position="253"/>
        <end position="303"/>
    </location>
</feature>
<evidence type="ECO:0000256" key="5">
    <source>
        <dbReference type="ARBA" id="ARBA00023157"/>
    </source>
</evidence>
<dbReference type="InterPro" id="IPR036375">
    <property type="entry name" value="Hemopexin-like_dom_sf"/>
</dbReference>
<evidence type="ECO:0000256" key="8">
    <source>
        <dbReference type="SAM" id="MobiDB-lite"/>
    </source>
</evidence>
<dbReference type="PROSITE" id="PS50958">
    <property type="entry name" value="SMB_2"/>
    <property type="match status" value="1"/>
</dbReference>
<reference evidence="11" key="2">
    <citation type="submission" date="2025-09" db="UniProtKB">
        <authorList>
            <consortium name="Ensembl"/>
        </authorList>
    </citation>
    <scope>IDENTIFICATION</scope>
</reference>
<dbReference type="GO" id="GO:0033627">
    <property type="term" value="P:cell adhesion mediated by integrin"/>
    <property type="evidence" value="ECO:0007669"/>
    <property type="project" value="TreeGrafter"/>
</dbReference>
<dbReference type="SUPFAM" id="SSF90188">
    <property type="entry name" value="Somatomedin B domain"/>
    <property type="match status" value="1"/>
</dbReference>
<dbReference type="STRING" id="109280.ENSHCOP00000013155"/>
<dbReference type="GO" id="GO:0030247">
    <property type="term" value="F:polysaccharide binding"/>
    <property type="evidence" value="ECO:0007669"/>
    <property type="project" value="InterPro"/>
</dbReference>
<feature type="repeat" description="Hemopexin" evidence="7">
    <location>
        <begin position="160"/>
        <end position="204"/>
    </location>
</feature>
<dbReference type="KEGG" id="hcq:109525425"/>
<dbReference type="PRINTS" id="PR00022">
    <property type="entry name" value="SOMATOMEDINB"/>
</dbReference>
<evidence type="ECO:0000256" key="2">
    <source>
        <dbReference type="ARBA" id="ARBA00022525"/>
    </source>
</evidence>
<dbReference type="InterPro" id="IPR000585">
    <property type="entry name" value="Hemopexin-like_dom"/>
</dbReference>
<dbReference type="Pfam" id="PF00045">
    <property type="entry name" value="Hemopexin"/>
    <property type="match status" value="3"/>
</dbReference>
<dbReference type="PANTHER" id="PTHR22917:SF7">
    <property type="entry name" value="VITRONECTIN A"/>
    <property type="match status" value="1"/>
</dbReference>
<dbReference type="GO" id="GO:0007160">
    <property type="term" value="P:cell-matrix adhesion"/>
    <property type="evidence" value="ECO:0007669"/>
    <property type="project" value="TreeGrafter"/>
</dbReference>
<accession>A0A3Q3DIK2</accession>
<evidence type="ECO:0000256" key="7">
    <source>
        <dbReference type="PROSITE-ProRule" id="PRU01011"/>
    </source>
</evidence>
<dbReference type="GO" id="GO:0005615">
    <property type="term" value="C:extracellular space"/>
    <property type="evidence" value="ECO:0007669"/>
    <property type="project" value="TreeGrafter"/>
</dbReference>
<evidence type="ECO:0000259" key="10">
    <source>
        <dbReference type="PROSITE" id="PS50958"/>
    </source>
</evidence>
<keyword evidence="4" id="KW-0677">Repeat</keyword>
<dbReference type="SMART" id="SM00120">
    <property type="entry name" value="HX"/>
    <property type="match status" value="4"/>
</dbReference>
<dbReference type="Ensembl" id="ENSHCOT00000020394.1">
    <property type="protein sequence ID" value="ENSHCOP00000013155.1"/>
    <property type="gene ID" value="ENSHCOG00000016268.1"/>
</dbReference>
<reference evidence="11" key="1">
    <citation type="submission" date="2025-08" db="UniProtKB">
        <authorList>
            <consortium name="Ensembl"/>
        </authorList>
    </citation>
    <scope>IDENTIFICATION</scope>
</reference>
<feature type="region of interest" description="Disordered" evidence="8">
    <location>
        <begin position="103"/>
        <end position="151"/>
    </location>
</feature>
<keyword evidence="3 9" id="KW-0732">Signal</keyword>
<dbReference type="InterPro" id="IPR036024">
    <property type="entry name" value="Somatomedin_B-like_dom_sf"/>
</dbReference>
<keyword evidence="5" id="KW-1015">Disulfide bond</keyword>
<evidence type="ECO:0000313" key="12">
    <source>
        <dbReference type="Proteomes" id="UP000264820"/>
    </source>
</evidence>
<dbReference type="CTD" id="553699"/>
<dbReference type="Pfam" id="PF01033">
    <property type="entry name" value="Somatomedin_B"/>
    <property type="match status" value="1"/>
</dbReference>
<organism evidence="11 12">
    <name type="scientific">Hippocampus comes</name>
    <name type="common">Tiger tail seahorse</name>
    <dbReference type="NCBI Taxonomy" id="109280"/>
    <lineage>
        <taxon>Eukaryota</taxon>
        <taxon>Metazoa</taxon>
        <taxon>Chordata</taxon>
        <taxon>Craniata</taxon>
        <taxon>Vertebrata</taxon>
        <taxon>Euteleostomi</taxon>
        <taxon>Actinopterygii</taxon>
        <taxon>Neopterygii</taxon>
        <taxon>Teleostei</taxon>
        <taxon>Neoteleostei</taxon>
        <taxon>Acanthomorphata</taxon>
        <taxon>Syngnathiaria</taxon>
        <taxon>Syngnathiformes</taxon>
        <taxon>Syngnathoidei</taxon>
        <taxon>Syngnathidae</taxon>
        <taxon>Hippocampus</taxon>
    </lineage>
</organism>
<feature type="chain" id="PRO_5018770390" evidence="9">
    <location>
        <begin position="18"/>
        <end position="525"/>
    </location>
</feature>
<feature type="repeat" description="Hemopexin" evidence="7">
    <location>
        <begin position="465"/>
        <end position="517"/>
    </location>
</feature>
<dbReference type="GeneTree" id="ENSGT00530000063751"/>
<dbReference type="InterPro" id="IPR001212">
    <property type="entry name" value="Somatomedin_B_dom"/>
</dbReference>